<dbReference type="InterPro" id="IPR050342">
    <property type="entry name" value="HMGB"/>
</dbReference>
<dbReference type="InterPro" id="IPR009071">
    <property type="entry name" value="HMG_box_dom"/>
</dbReference>
<evidence type="ECO:0000256" key="1">
    <source>
        <dbReference type="ARBA" id="ARBA00023125"/>
    </source>
</evidence>
<dbReference type="PANTHER" id="PTHR48112">
    <property type="entry name" value="HIGH MOBILITY GROUP PROTEIN DSP1"/>
    <property type="match status" value="1"/>
</dbReference>
<dbReference type="AlphaFoldDB" id="A0A9R1TME0"/>
<dbReference type="PROSITE" id="PS50118">
    <property type="entry name" value="HMG_BOX_2"/>
    <property type="match status" value="2"/>
</dbReference>
<dbReference type="KEGG" id="fas:105271749"/>
<keyword evidence="2" id="KW-0539">Nucleus</keyword>
<dbReference type="GO" id="GO:0005634">
    <property type="term" value="C:nucleus"/>
    <property type="evidence" value="ECO:0007669"/>
    <property type="project" value="UniProtKB-UniRule"/>
</dbReference>
<dbReference type="InterPro" id="IPR036910">
    <property type="entry name" value="HMG_box_dom_sf"/>
</dbReference>
<keyword evidence="4" id="KW-1185">Reference proteome</keyword>
<proteinExistence type="predicted"/>
<evidence type="ECO:0000313" key="5">
    <source>
        <dbReference type="RefSeq" id="XP_011311775.1"/>
    </source>
</evidence>
<sequence>MAGYLRLFTALDSSMSYYLNFSAIRKSLLFYQPCVTFKSRVIEKKLGIAPRPKRPMTPFIVYAMLERPKIMKENPGLVPTAVMKKLAEGWKTFSSTEKEALKKTYLKQLEDYTKQIMIYDQNLTEEQKRNIKAEKFKAIETSEKMKMKARLRELGKPKKPPTMFILFMLSRAHTKSKDMKFSEWMSIAAKEWNQAPADVKVKFENETTKLMEQYKKEMINWEEKMIKLGHIDVVRKQVLMELKGKSMSNMKA</sequence>
<feature type="domain" description="HMG box" evidence="3">
    <location>
        <begin position="52"/>
        <end position="120"/>
    </location>
</feature>
<gene>
    <name evidence="5" type="primary">LOC105271749</name>
</gene>
<evidence type="ECO:0000259" key="3">
    <source>
        <dbReference type="PROSITE" id="PS50118"/>
    </source>
</evidence>
<dbReference type="OrthoDB" id="5550281at2759"/>
<dbReference type="Gene3D" id="1.10.30.10">
    <property type="entry name" value="High mobility group box domain"/>
    <property type="match status" value="2"/>
</dbReference>
<protein>
    <submittedName>
        <fullName evidence="5">Transcription factor A, mitochondrial</fullName>
    </submittedName>
</protein>
<dbReference type="SMART" id="SM00398">
    <property type="entry name" value="HMG"/>
    <property type="match status" value="2"/>
</dbReference>
<reference evidence="5" key="1">
    <citation type="submission" date="2025-08" db="UniProtKB">
        <authorList>
            <consortium name="RefSeq"/>
        </authorList>
    </citation>
    <scope>IDENTIFICATION</scope>
    <source>
        <strain evidence="5">USDA-PBARC FA_bdor</strain>
        <tissue evidence="5">Whole organism</tissue>
    </source>
</reference>
<dbReference type="PANTHER" id="PTHR48112:SF22">
    <property type="entry name" value="MITOCHONDRIAL TRANSCRIPTION FACTOR A, ISOFORM B"/>
    <property type="match status" value="1"/>
</dbReference>
<dbReference type="CTD" id="7019"/>
<dbReference type="GeneID" id="105271749"/>
<dbReference type="RefSeq" id="XP_011311775.1">
    <property type="nucleotide sequence ID" value="XM_011313473.1"/>
</dbReference>
<feature type="domain" description="HMG box" evidence="3">
    <location>
        <begin position="157"/>
        <end position="222"/>
    </location>
</feature>
<dbReference type="GO" id="GO:0003677">
    <property type="term" value="F:DNA binding"/>
    <property type="evidence" value="ECO:0007669"/>
    <property type="project" value="UniProtKB-UniRule"/>
</dbReference>
<dbReference type="Proteomes" id="UP000694866">
    <property type="component" value="Unplaced"/>
</dbReference>
<dbReference type="GO" id="GO:0006357">
    <property type="term" value="P:regulation of transcription by RNA polymerase II"/>
    <property type="evidence" value="ECO:0007669"/>
    <property type="project" value="TreeGrafter"/>
</dbReference>
<organism evidence="4 5">
    <name type="scientific">Fopius arisanus</name>
    <dbReference type="NCBI Taxonomy" id="64838"/>
    <lineage>
        <taxon>Eukaryota</taxon>
        <taxon>Metazoa</taxon>
        <taxon>Ecdysozoa</taxon>
        <taxon>Arthropoda</taxon>
        <taxon>Hexapoda</taxon>
        <taxon>Insecta</taxon>
        <taxon>Pterygota</taxon>
        <taxon>Neoptera</taxon>
        <taxon>Endopterygota</taxon>
        <taxon>Hymenoptera</taxon>
        <taxon>Apocrita</taxon>
        <taxon>Ichneumonoidea</taxon>
        <taxon>Braconidae</taxon>
        <taxon>Opiinae</taxon>
        <taxon>Fopius</taxon>
    </lineage>
</organism>
<dbReference type="Pfam" id="PF00505">
    <property type="entry name" value="HMG_box"/>
    <property type="match status" value="2"/>
</dbReference>
<feature type="DNA-binding region" description="HMG box" evidence="2">
    <location>
        <begin position="52"/>
        <end position="120"/>
    </location>
</feature>
<feature type="DNA-binding region" description="HMG box" evidence="2">
    <location>
        <begin position="157"/>
        <end position="222"/>
    </location>
</feature>
<accession>A0A9R1TME0</accession>
<name>A0A9R1TME0_9HYME</name>
<evidence type="ECO:0000313" key="4">
    <source>
        <dbReference type="Proteomes" id="UP000694866"/>
    </source>
</evidence>
<keyword evidence="1 2" id="KW-0238">DNA-binding</keyword>
<dbReference type="SUPFAM" id="SSF47095">
    <property type="entry name" value="HMG-box"/>
    <property type="match status" value="2"/>
</dbReference>
<evidence type="ECO:0000256" key="2">
    <source>
        <dbReference type="PROSITE-ProRule" id="PRU00267"/>
    </source>
</evidence>